<dbReference type="Proteomes" id="UP000053841">
    <property type="component" value="Unassembled WGS sequence"/>
</dbReference>
<dbReference type="AlphaFoldDB" id="W6YHG9"/>
<feature type="compositionally biased region" description="Low complexity" evidence="1">
    <location>
        <begin position="27"/>
        <end position="41"/>
    </location>
</feature>
<evidence type="ECO:0000313" key="3">
    <source>
        <dbReference type="Proteomes" id="UP000053841"/>
    </source>
</evidence>
<feature type="region of interest" description="Disordered" evidence="1">
    <location>
        <begin position="1"/>
        <end position="64"/>
    </location>
</feature>
<dbReference type="RefSeq" id="XP_007710580.1">
    <property type="nucleotide sequence ID" value="XM_007712390.1"/>
</dbReference>
<evidence type="ECO:0000256" key="1">
    <source>
        <dbReference type="SAM" id="MobiDB-lite"/>
    </source>
</evidence>
<feature type="compositionally biased region" description="Basic residues" evidence="1">
    <location>
        <begin position="9"/>
        <end position="23"/>
    </location>
</feature>
<evidence type="ECO:0000313" key="2">
    <source>
        <dbReference type="EMBL" id="EUC35094.1"/>
    </source>
</evidence>
<feature type="non-terminal residue" evidence="2">
    <location>
        <position position="120"/>
    </location>
</feature>
<gene>
    <name evidence="2" type="ORF">COCCADRAFT_76409</name>
</gene>
<dbReference type="KEGG" id="bze:COCCADRAFT_76409"/>
<accession>W6YHG9</accession>
<reference evidence="2 3" key="1">
    <citation type="journal article" date="2013" name="PLoS Genet.">
        <title>Comparative genome structure, secondary metabolite, and effector coding capacity across Cochliobolus pathogens.</title>
        <authorList>
            <person name="Condon B.J."/>
            <person name="Leng Y."/>
            <person name="Wu D."/>
            <person name="Bushley K.E."/>
            <person name="Ohm R.A."/>
            <person name="Otillar R."/>
            <person name="Martin J."/>
            <person name="Schackwitz W."/>
            <person name="Grimwood J."/>
            <person name="MohdZainudin N."/>
            <person name="Xue C."/>
            <person name="Wang R."/>
            <person name="Manning V.A."/>
            <person name="Dhillon B."/>
            <person name="Tu Z.J."/>
            <person name="Steffenson B.J."/>
            <person name="Salamov A."/>
            <person name="Sun H."/>
            <person name="Lowry S."/>
            <person name="LaButti K."/>
            <person name="Han J."/>
            <person name="Copeland A."/>
            <person name="Lindquist E."/>
            <person name="Barry K."/>
            <person name="Schmutz J."/>
            <person name="Baker S.E."/>
            <person name="Ciuffetti L.M."/>
            <person name="Grigoriev I.V."/>
            <person name="Zhong S."/>
            <person name="Turgeon B.G."/>
        </authorList>
    </citation>
    <scope>NUCLEOTIDE SEQUENCE [LARGE SCALE GENOMIC DNA]</scope>
    <source>
        <strain evidence="2 3">26-R-13</strain>
    </source>
</reference>
<dbReference type="EMBL" id="KI964580">
    <property type="protein sequence ID" value="EUC35094.1"/>
    <property type="molecule type" value="Genomic_DNA"/>
</dbReference>
<keyword evidence="3" id="KW-1185">Reference proteome</keyword>
<sequence length="120" mass="13246">MAPCETKKVAKTKRIPPKVKRNTKGYQTRTSPQKSPSQTTSIEQEEAEGNLSAIPHHPKTPLNTAHLLSMPKVTNSIRRAEFREYVSLGITPLDGKGSRAIQGSQNITAPLIDEVDEEEI</sequence>
<dbReference type="GeneID" id="19150852"/>
<organism evidence="2 3">
    <name type="scientific">Cochliobolus carbonum (strain 26-R-13)</name>
    <name type="common">Maize leaf spot fungus</name>
    <name type="synonym">Bipolaris zeicola</name>
    <dbReference type="NCBI Taxonomy" id="930089"/>
    <lineage>
        <taxon>Eukaryota</taxon>
        <taxon>Fungi</taxon>
        <taxon>Dikarya</taxon>
        <taxon>Ascomycota</taxon>
        <taxon>Pezizomycotina</taxon>
        <taxon>Dothideomycetes</taxon>
        <taxon>Pleosporomycetidae</taxon>
        <taxon>Pleosporales</taxon>
        <taxon>Pleosporineae</taxon>
        <taxon>Pleosporaceae</taxon>
        <taxon>Bipolaris</taxon>
    </lineage>
</organism>
<protein>
    <submittedName>
        <fullName evidence="2">Uncharacterized protein</fullName>
    </submittedName>
</protein>
<dbReference type="OrthoDB" id="10389213at2759"/>
<proteinExistence type="predicted"/>
<name>W6YHG9_COCC2</name>
<dbReference type="HOGENOM" id="CLU_130501_0_0_1"/>